<dbReference type="Gene3D" id="3.90.190.10">
    <property type="entry name" value="Protein tyrosine phosphatase superfamily"/>
    <property type="match status" value="3"/>
</dbReference>
<evidence type="ECO:0000313" key="3">
    <source>
        <dbReference type="Proteomes" id="UP001295794"/>
    </source>
</evidence>
<evidence type="ECO:0008006" key="4">
    <source>
        <dbReference type="Google" id="ProtNLM"/>
    </source>
</evidence>
<gene>
    <name evidence="2" type="ORF">MYCIT1_LOCUS11392</name>
</gene>
<dbReference type="CDD" id="cd14496">
    <property type="entry name" value="PTP_paladin"/>
    <property type="match status" value="2"/>
</dbReference>
<dbReference type="SUPFAM" id="SSF52799">
    <property type="entry name" value="(Phosphotyrosine protein) phosphatases II"/>
    <property type="match status" value="3"/>
</dbReference>
<dbReference type="EMBL" id="CAVNYO010000138">
    <property type="protein sequence ID" value="CAK5268273.1"/>
    <property type="molecule type" value="Genomic_DNA"/>
</dbReference>
<feature type="compositionally biased region" description="Pro residues" evidence="1">
    <location>
        <begin position="53"/>
        <end position="63"/>
    </location>
</feature>
<accession>A0AAD2H2K5</accession>
<dbReference type="InterPro" id="IPR029021">
    <property type="entry name" value="Prot-tyrosine_phosphatase-like"/>
</dbReference>
<reference evidence="2" key="1">
    <citation type="submission" date="2023-11" db="EMBL/GenBank/DDBJ databases">
        <authorList>
            <person name="De Vega J J."/>
            <person name="De Vega J J."/>
        </authorList>
    </citation>
    <scope>NUCLEOTIDE SEQUENCE</scope>
</reference>
<dbReference type="Proteomes" id="UP001295794">
    <property type="component" value="Unassembled WGS sequence"/>
</dbReference>
<dbReference type="SMART" id="SM01301">
    <property type="entry name" value="PTPlike_phytase"/>
    <property type="match status" value="3"/>
</dbReference>
<dbReference type="InterPro" id="IPR050561">
    <property type="entry name" value="PTP"/>
</dbReference>
<keyword evidence="3" id="KW-1185">Reference proteome</keyword>
<name>A0AAD2H2K5_9AGAR</name>
<evidence type="ECO:0000256" key="1">
    <source>
        <dbReference type="SAM" id="MobiDB-lite"/>
    </source>
</evidence>
<evidence type="ECO:0000313" key="2">
    <source>
        <dbReference type="EMBL" id="CAK5268273.1"/>
    </source>
</evidence>
<proteinExistence type="predicted"/>
<feature type="region of interest" description="Disordered" evidence="1">
    <location>
        <begin position="17"/>
        <end position="65"/>
    </location>
</feature>
<comment type="caution">
    <text evidence="2">The sequence shown here is derived from an EMBL/GenBank/DDBJ whole genome shotgun (WGS) entry which is preliminary data.</text>
</comment>
<feature type="region of interest" description="Disordered" evidence="1">
    <location>
        <begin position="1233"/>
        <end position="1253"/>
    </location>
</feature>
<protein>
    <recommendedName>
        <fullName evidence="4">Inositol hexakisphosphate-domain-containing protein</fullName>
    </recommendedName>
</protein>
<organism evidence="2 3">
    <name type="scientific">Mycena citricolor</name>
    <dbReference type="NCBI Taxonomy" id="2018698"/>
    <lineage>
        <taxon>Eukaryota</taxon>
        <taxon>Fungi</taxon>
        <taxon>Dikarya</taxon>
        <taxon>Basidiomycota</taxon>
        <taxon>Agaricomycotina</taxon>
        <taxon>Agaricomycetes</taxon>
        <taxon>Agaricomycetidae</taxon>
        <taxon>Agaricales</taxon>
        <taxon>Marasmiineae</taxon>
        <taxon>Mycenaceae</taxon>
        <taxon>Mycena</taxon>
    </lineage>
</organism>
<sequence length="1373" mass="149441">MLPNRPVSVPPALEVRAKAANGKHTEPLNSLEPPNRPSSTQAVTMPSSTSLPITPPSGTPSPPSLSLLPSLDHALPSVVNSRSGSVLARGFILKTDHYPSGRALDLAVNVHGAPNFRVGGGGEWAELNVYGVAQPRTQGLRAILSILRAAPGQAPSAPDAPSRVVWFSTREEPVLYISGRPFVLRDAAAPRRTLTLSDRAANLEAIELRMKADVLAEASRGGGVVLTHNEIASESPSGTGAIVPTWTFVDVSNVKTSRELWGEMKAAGWSVDYHRIPIAPDRPIEDSNYLDAYLRVIRTCDPRSTSLVFSCGMGAVRTTFAMVAAAVMRKRQLALLENRISSTTPTDDLDARRTAALEQAIAQQDLNRSLLRLTHLLQQASTTTRAIELLLAYPTLLDNLRKAHMGNYGIVLSLLGCLEHGPAAKRLVDKVIDVMDQVTHLREDILVHRLRHALRSGGEGQEVDSLGKAGRALEKYFFLIAFAAFLEEQPDDLGGSFGDWVKGRIEISNQIKFLRKSTDSKLNVFAPINDLSVLSKRHGELDRAMVPGRKNDLAISGGQILGDEYASHVVSNRGGIVLRQGTILKSDQWHTADTSAIRGAPNFRKVPHASAIYALGQPTLSAIHDVVHAASPQSRVVWITLREEPIVYVNGSPYCLRREGRFSLRNMKDYGGISAGRLEMLEERLRDDILAEIRAFGGRLLLHTESAAGTILPVWEDIADPAQDVLVLKDIMARAHPGISYHRIPITAERPPDPADLQDILDVVLGVSPETPIVVNCQLGRGRSTLASIIVMLVRDWLASYRVLQTPTTPLFPAAAAADDAAARPRHSYQVINNLLRVLRAGLRIKACVDGAIDRADQVVNLRLAIEECRIRADEASADESESRAWAQRGLQNLHRYFSLLVFQAYLQSAQPDTLARGGVQRFVESLPVLRTFESELFTAPSAHTLTPLSPPGGLAHPDEVAALVASRAGGVLSAATILKDDMFLGLQKLTLVERIQGAPNFRTVPLVLGSVDARMVCGSGMPTVEGLHNVLMRLDAGPGAGKRVFWTSLREEPVVYIAGRPYVLRLATNPLENVEATGVTTSMVERMEETFKADVLREVRSSRLLQSPPAALGRILVHDEIELDHPGSFAVVPQWKDVAESEVLTPRDVFERMQQEGYGIDYGRVAVTDEQAPLPDALSQLHARVSQALEADGELVFNCQMGRGRTTTGMVAACLVASVSAGTFAAGAAVDPADPASSGASGGWDAMDGPSEEEVYQQRGEYKMILQLVGVLEHGLVAKQLADRAIDAMQDVQNLRRAIYDYKLKLATQPPDSPAAKKLYAVTTNYLFRYGTLIVFANFLVGQQHGEPRRSFSEWLKEHREVGGVLRRRGLD</sequence>
<dbReference type="Pfam" id="PF14566">
    <property type="entry name" value="PTPlike_phytase"/>
    <property type="match status" value="3"/>
</dbReference>
<dbReference type="PANTHER" id="PTHR23339">
    <property type="entry name" value="TYROSINE SPECIFIC PROTEIN PHOSPHATASE AND DUAL SPECIFICITY PROTEIN PHOSPHATASE"/>
    <property type="match status" value="1"/>
</dbReference>
<feature type="compositionally biased region" description="Low complexity" evidence="1">
    <location>
        <begin position="1233"/>
        <end position="1247"/>
    </location>
</feature>